<feature type="transmembrane region" description="Helical" evidence="8">
    <location>
        <begin position="55"/>
        <end position="76"/>
    </location>
</feature>
<evidence type="ECO:0000256" key="8">
    <source>
        <dbReference type="RuleBase" id="RU363041"/>
    </source>
</evidence>
<organism evidence="9 10">
    <name type="scientific">Flexivirga endophytica</name>
    <dbReference type="NCBI Taxonomy" id="1849103"/>
    <lineage>
        <taxon>Bacteria</taxon>
        <taxon>Bacillati</taxon>
        <taxon>Actinomycetota</taxon>
        <taxon>Actinomycetes</taxon>
        <taxon>Micrococcales</taxon>
        <taxon>Dermacoccaceae</taxon>
        <taxon>Flexivirga</taxon>
    </lineage>
</organism>
<evidence type="ECO:0000256" key="7">
    <source>
        <dbReference type="ARBA" id="ARBA00023136"/>
    </source>
</evidence>
<dbReference type="EMBL" id="BMHI01000005">
    <property type="protein sequence ID" value="GGB38654.1"/>
    <property type="molecule type" value="Genomic_DNA"/>
</dbReference>
<feature type="transmembrane region" description="Helical" evidence="8">
    <location>
        <begin position="242"/>
        <end position="260"/>
    </location>
</feature>
<keyword evidence="10" id="KW-1185">Reference proteome</keyword>
<dbReference type="PANTHER" id="PTHR30269">
    <property type="entry name" value="TRANSMEMBRANE PROTEIN YFCA"/>
    <property type="match status" value="1"/>
</dbReference>
<keyword evidence="4 8" id="KW-1003">Cell membrane</keyword>
<feature type="transmembrane region" description="Helical" evidence="8">
    <location>
        <begin position="199"/>
        <end position="230"/>
    </location>
</feature>
<evidence type="ECO:0000256" key="4">
    <source>
        <dbReference type="ARBA" id="ARBA00022475"/>
    </source>
</evidence>
<name>A0A916TB76_9MICO</name>
<dbReference type="Pfam" id="PF01925">
    <property type="entry name" value="TauE"/>
    <property type="match status" value="1"/>
</dbReference>
<feature type="transmembrane region" description="Helical" evidence="8">
    <location>
        <begin position="88"/>
        <end position="107"/>
    </location>
</feature>
<evidence type="ECO:0000256" key="3">
    <source>
        <dbReference type="ARBA" id="ARBA00022448"/>
    </source>
</evidence>
<gene>
    <name evidence="9" type="ORF">GCM10011492_31780</name>
</gene>
<reference evidence="9" key="1">
    <citation type="journal article" date="2014" name="Int. J. Syst. Evol. Microbiol.">
        <title>Complete genome sequence of Corynebacterium casei LMG S-19264T (=DSM 44701T), isolated from a smear-ripened cheese.</title>
        <authorList>
            <consortium name="US DOE Joint Genome Institute (JGI-PGF)"/>
            <person name="Walter F."/>
            <person name="Albersmeier A."/>
            <person name="Kalinowski J."/>
            <person name="Ruckert C."/>
        </authorList>
    </citation>
    <scope>NUCLEOTIDE SEQUENCE</scope>
    <source>
        <strain evidence="9">CGMCC 1.15085</strain>
    </source>
</reference>
<evidence type="ECO:0000256" key="5">
    <source>
        <dbReference type="ARBA" id="ARBA00022692"/>
    </source>
</evidence>
<feature type="transmembrane region" description="Helical" evidence="8">
    <location>
        <begin position="155"/>
        <end position="179"/>
    </location>
</feature>
<dbReference type="Proteomes" id="UP000636793">
    <property type="component" value="Unassembled WGS sequence"/>
</dbReference>
<sequence length="262" mass="26344">MCNTPLPGTFDIVSLWESLILLLAAGFVGGAMNAAGGGGSFVTLPAMITAGVHPVVANASSSVALFPGSVASATAARRDLAPIAGASLRMLVAITAGGGLIGAALLVNTPSAVFGAVVPWLLLFATVTFAVGRSVGKALRSRLTLPAHTVLVSQFVLGVYGGYIGGAVGILMMATWSLLSTADLHELNPAKNLMVGAARAIAVLFFVATSSISWAATIPVLLAGVAGGWVGARGARRVSSSVLRTGIITVMAAITTAFFLNR</sequence>
<keyword evidence="6 8" id="KW-1133">Transmembrane helix</keyword>
<feature type="transmembrane region" description="Helical" evidence="8">
    <location>
        <begin position="12"/>
        <end position="35"/>
    </location>
</feature>
<dbReference type="AlphaFoldDB" id="A0A916TB76"/>
<keyword evidence="5 8" id="KW-0812">Transmembrane</keyword>
<dbReference type="GO" id="GO:0005886">
    <property type="term" value="C:plasma membrane"/>
    <property type="evidence" value="ECO:0007669"/>
    <property type="project" value="UniProtKB-SubCell"/>
</dbReference>
<dbReference type="InterPro" id="IPR002781">
    <property type="entry name" value="TM_pro_TauE-like"/>
</dbReference>
<evidence type="ECO:0000313" key="10">
    <source>
        <dbReference type="Proteomes" id="UP000636793"/>
    </source>
</evidence>
<reference evidence="9" key="2">
    <citation type="submission" date="2020-09" db="EMBL/GenBank/DDBJ databases">
        <authorList>
            <person name="Sun Q."/>
            <person name="Zhou Y."/>
        </authorList>
    </citation>
    <scope>NUCLEOTIDE SEQUENCE</scope>
    <source>
        <strain evidence="9">CGMCC 1.15085</strain>
    </source>
</reference>
<protein>
    <recommendedName>
        <fullName evidence="8">Probable membrane transporter protein</fullName>
    </recommendedName>
</protein>
<comment type="caution">
    <text evidence="9">The sequence shown here is derived from an EMBL/GenBank/DDBJ whole genome shotgun (WGS) entry which is preliminary data.</text>
</comment>
<evidence type="ECO:0000256" key="6">
    <source>
        <dbReference type="ARBA" id="ARBA00022989"/>
    </source>
</evidence>
<keyword evidence="3" id="KW-0813">Transport</keyword>
<evidence type="ECO:0000313" key="9">
    <source>
        <dbReference type="EMBL" id="GGB38654.1"/>
    </source>
</evidence>
<feature type="transmembrane region" description="Helical" evidence="8">
    <location>
        <begin position="113"/>
        <end position="135"/>
    </location>
</feature>
<proteinExistence type="inferred from homology"/>
<evidence type="ECO:0000256" key="2">
    <source>
        <dbReference type="ARBA" id="ARBA00009142"/>
    </source>
</evidence>
<comment type="similarity">
    <text evidence="2 8">Belongs to the 4-toluene sulfonate uptake permease (TSUP) (TC 2.A.102) family.</text>
</comment>
<dbReference type="InterPro" id="IPR052017">
    <property type="entry name" value="TSUP"/>
</dbReference>
<comment type="subcellular location">
    <subcellularLocation>
        <location evidence="1 8">Cell membrane</location>
        <topology evidence="1 8">Multi-pass membrane protein</topology>
    </subcellularLocation>
</comment>
<accession>A0A916TB76</accession>
<evidence type="ECO:0000256" key="1">
    <source>
        <dbReference type="ARBA" id="ARBA00004651"/>
    </source>
</evidence>
<keyword evidence="7 8" id="KW-0472">Membrane</keyword>
<dbReference type="PANTHER" id="PTHR30269:SF0">
    <property type="entry name" value="MEMBRANE TRANSPORTER PROTEIN YFCA-RELATED"/>
    <property type="match status" value="1"/>
</dbReference>